<accession>A0A811KTE4</accession>
<evidence type="ECO:0000313" key="4">
    <source>
        <dbReference type="EMBL" id="CAD5219412.1"/>
    </source>
</evidence>
<dbReference type="EMBL" id="CAJFCW020000004">
    <property type="protein sequence ID" value="CAG9112500.1"/>
    <property type="molecule type" value="Genomic_DNA"/>
</dbReference>
<name>A0A811KTE4_9BILA</name>
<dbReference type="InterPro" id="IPR029048">
    <property type="entry name" value="HSP70_C_sf"/>
</dbReference>
<proteinExistence type="inferred from homology"/>
<comment type="caution">
    <text evidence="4">The sequence shown here is derived from an EMBL/GenBank/DDBJ whole genome shotgun (WGS) entry which is preliminary data.</text>
</comment>
<evidence type="ECO:0000256" key="3">
    <source>
        <dbReference type="ARBA" id="ARBA00022840"/>
    </source>
</evidence>
<dbReference type="Proteomes" id="UP000614601">
    <property type="component" value="Unassembled WGS sequence"/>
</dbReference>
<dbReference type="GO" id="GO:0005524">
    <property type="term" value="F:ATP binding"/>
    <property type="evidence" value="ECO:0007669"/>
    <property type="project" value="UniProtKB-KW"/>
</dbReference>
<keyword evidence="3" id="KW-0067">ATP-binding</keyword>
<dbReference type="EMBL" id="CAJFDH010000004">
    <property type="protein sequence ID" value="CAD5219412.1"/>
    <property type="molecule type" value="Genomic_DNA"/>
</dbReference>
<dbReference type="OrthoDB" id="5865636at2759"/>
<dbReference type="Gene3D" id="1.20.1270.10">
    <property type="match status" value="1"/>
</dbReference>
<keyword evidence="5" id="KW-1185">Reference proteome</keyword>
<dbReference type="SUPFAM" id="SSF100934">
    <property type="entry name" value="Heat shock protein 70kD (HSP70), C-terminal subdomain"/>
    <property type="match status" value="1"/>
</dbReference>
<dbReference type="PANTHER" id="PTHR19375">
    <property type="entry name" value="HEAT SHOCK PROTEIN 70KDA"/>
    <property type="match status" value="1"/>
</dbReference>
<comment type="similarity">
    <text evidence="1">Belongs to the heat shock protein 70 family.</text>
</comment>
<evidence type="ECO:0000256" key="1">
    <source>
        <dbReference type="ARBA" id="ARBA00007381"/>
    </source>
</evidence>
<evidence type="ECO:0000256" key="2">
    <source>
        <dbReference type="ARBA" id="ARBA00022741"/>
    </source>
</evidence>
<dbReference type="GO" id="GO:0140662">
    <property type="term" value="F:ATP-dependent protein folding chaperone"/>
    <property type="evidence" value="ECO:0007669"/>
    <property type="project" value="InterPro"/>
</dbReference>
<organism evidence="4 5">
    <name type="scientific">Bursaphelenchus okinawaensis</name>
    <dbReference type="NCBI Taxonomy" id="465554"/>
    <lineage>
        <taxon>Eukaryota</taxon>
        <taxon>Metazoa</taxon>
        <taxon>Ecdysozoa</taxon>
        <taxon>Nematoda</taxon>
        <taxon>Chromadorea</taxon>
        <taxon>Rhabditida</taxon>
        <taxon>Tylenchina</taxon>
        <taxon>Tylenchomorpha</taxon>
        <taxon>Aphelenchoidea</taxon>
        <taxon>Aphelenchoididae</taxon>
        <taxon>Bursaphelenchus</taxon>
    </lineage>
</organism>
<dbReference type="AlphaFoldDB" id="A0A811KTE4"/>
<dbReference type="Gene3D" id="2.60.34.10">
    <property type="entry name" value="Substrate Binding Domain Of DNAk, Chain A, domain 1"/>
    <property type="match status" value="1"/>
</dbReference>
<protein>
    <recommendedName>
        <fullName evidence="6">Heat shock protein 70</fullName>
    </recommendedName>
</protein>
<evidence type="ECO:0008006" key="6">
    <source>
        <dbReference type="Google" id="ProtNLM"/>
    </source>
</evidence>
<dbReference type="Proteomes" id="UP000783686">
    <property type="component" value="Unassembled WGS sequence"/>
</dbReference>
<evidence type="ECO:0000313" key="5">
    <source>
        <dbReference type="Proteomes" id="UP000614601"/>
    </source>
</evidence>
<reference evidence="4" key="1">
    <citation type="submission" date="2020-09" db="EMBL/GenBank/DDBJ databases">
        <authorList>
            <person name="Kikuchi T."/>
        </authorList>
    </citation>
    <scope>NUCLEOTIDE SEQUENCE</scope>
    <source>
        <strain evidence="4">SH1</strain>
    </source>
</reference>
<dbReference type="SUPFAM" id="SSF100920">
    <property type="entry name" value="Heat shock protein 70kD (HSP70), peptide-binding domain"/>
    <property type="match status" value="1"/>
</dbReference>
<sequence length="162" mass="19015">MTKDNRFLDEFRLYGLRPAPRGAYGITVTFDINEEGVLTVTAVDDKTGNMGDVTITNFNQYLSKDEILRLQENEERYKREKHESSQTQNARHTLESFCFEKLREFKSNMLEGHSDKEFIIEKCLETIDWIDKNPLAPRSDFENQLKEMEELCECFMSNVIVL</sequence>
<keyword evidence="2" id="KW-0547">Nucleotide-binding</keyword>
<dbReference type="Pfam" id="PF00012">
    <property type="entry name" value="HSP70"/>
    <property type="match status" value="1"/>
</dbReference>
<dbReference type="InterPro" id="IPR013126">
    <property type="entry name" value="Hsp_70_fam"/>
</dbReference>
<dbReference type="InterPro" id="IPR029047">
    <property type="entry name" value="HSP70_peptide-bd_sf"/>
</dbReference>
<gene>
    <name evidence="4" type="ORF">BOKJ2_LOCUS8431</name>
</gene>